<dbReference type="InterPro" id="IPR027417">
    <property type="entry name" value="P-loop_NTPase"/>
</dbReference>
<dbReference type="CDD" id="cd17917">
    <property type="entry name" value="DEXHc_RHA-like"/>
    <property type="match status" value="1"/>
</dbReference>
<evidence type="ECO:0000256" key="9">
    <source>
        <dbReference type="ARBA" id="ARBA00022840"/>
    </source>
</evidence>
<dbReference type="SMART" id="SM00356">
    <property type="entry name" value="ZnF_C3H1"/>
    <property type="match status" value="2"/>
</dbReference>
<dbReference type="eggNOG" id="KOG0920">
    <property type="taxonomic scope" value="Eukaryota"/>
</dbReference>
<comment type="similarity">
    <text evidence="1">Belongs to the universal ribosomal protein uL18 family.</text>
</comment>
<evidence type="ECO:0008006" key="19">
    <source>
        <dbReference type="Google" id="ProtNLM"/>
    </source>
</evidence>
<keyword evidence="6" id="KW-0378">Hydrolase</keyword>
<dbReference type="STRING" id="77586.A0A0D9UZ79"/>
<dbReference type="EnsemblPlants" id="LPERR01G09390.2">
    <property type="protein sequence ID" value="LPERR01G09390.2"/>
    <property type="gene ID" value="LPERR01G09390"/>
</dbReference>
<dbReference type="InterPro" id="IPR036855">
    <property type="entry name" value="Znf_CCCH_sf"/>
</dbReference>
<keyword evidence="5 13" id="KW-0863">Zinc-finger</keyword>
<evidence type="ECO:0000256" key="12">
    <source>
        <dbReference type="ARBA" id="ARBA00023274"/>
    </source>
</evidence>
<dbReference type="AlphaFoldDB" id="A0A0D9UZ79"/>
<evidence type="ECO:0000256" key="11">
    <source>
        <dbReference type="ARBA" id="ARBA00023125"/>
    </source>
</evidence>
<dbReference type="InterPro" id="IPR001650">
    <property type="entry name" value="Helicase_C-like"/>
</dbReference>
<dbReference type="CDD" id="cd18791">
    <property type="entry name" value="SF2_C_RHA"/>
    <property type="match status" value="1"/>
</dbReference>
<evidence type="ECO:0000259" key="15">
    <source>
        <dbReference type="PROSITE" id="PS51192"/>
    </source>
</evidence>
<dbReference type="SMART" id="SM00487">
    <property type="entry name" value="DEXDc"/>
    <property type="match status" value="1"/>
</dbReference>
<dbReference type="InterPro" id="IPR057268">
    <property type="entry name" value="Ribosomal_L18"/>
</dbReference>
<name>A0A0D9UZ79_9ORYZ</name>
<dbReference type="GO" id="GO:0003735">
    <property type="term" value="F:structural constituent of ribosome"/>
    <property type="evidence" value="ECO:0007669"/>
    <property type="project" value="InterPro"/>
</dbReference>
<keyword evidence="7" id="KW-0347">Helicase</keyword>
<dbReference type="SUPFAM" id="SSF90229">
    <property type="entry name" value="CCCH zinc finger"/>
    <property type="match status" value="2"/>
</dbReference>
<evidence type="ECO:0000256" key="7">
    <source>
        <dbReference type="ARBA" id="ARBA00022806"/>
    </source>
</evidence>
<dbReference type="PROSITE" id="PS51194">
    <property type="entry name" value="HELICASE_CTER"/>
    <property type="match status" value="1"/>
</dbReference>
<dbReference type="PANTHER" id="PTHR18934:SF221">
    <property type="entry name" value="ATP-DEPENDENT RNA HELICASE DHX34-RELATED"/>
    <property type="match status" value="1"/>
</dbReference>
<dbReference type="GO" id="GO:0006412">
    <property type="term" value="P:translation"/>
    <property type="evidence" value="ECO:0007669"/>
    <property type="project" value="InterPro"/>
</dbReference>
<feature type="zinc finger region" description="C3H1-type" evidence="13">
    <location>
        <begin position="719"/>
        <end position="746"/>
    </location>
</feature>
<evidence type="ECO:0000259" key="16">
    <source>
        <dbReference type="PROSITE" id="PS51194"/>
    </source>
</evidence>
<keyword evidence="8 13" id="KW-0862">Zinc</keyword>
<dbReference type="InterPro" id="IPR011545">
    <property type="entry name" value="DEAD/DEAH_box_helicase_dom"/>
</dbReference>
<evidence type="ECO:0000256" key="4">
    <source>
        <dbReference type="ARBA" id="ARBA00022741"/>
    </source>
</evidence>
<dbReference type="SUPFAM" id="SSF53137">
    <property type="entry name" value="Translational machinery components"/>
    <property type="match status" value="1"/>
</dbReference>
<reference evidence="17 18" key="1">
    <citation type="submission" date="2012-08" db="EMBL/GenBank/DDBJ databases">
        <title>Oryza genome evolution.</title>
        <authorList>
            <person name="Wing R.A."/>
        </authorList>
    </citation>
    <scope>NUCLEOTIDE SEQUENCE</scope>
</reference>
<keyword evidence="10" id="KW-0689">Ribosomal protein</keyword>
<dbReference type="GO" id="GO:0008270">
    <property type="term" value="F:zinc ion binding"/>
    <property type="evidence" value="ECO:0007669"/>
    <property type="project" value="UniProtKB-KW"/>
</dbReference>
<dbReference type="Pfam" id="PF00271">
    <property type="entry name" value="Helicase_C"/>
    <property type="match status" value="1"/>
</dbReference>
<dbReference type="GO" id="GO:0003729">
    <property type="term" value="F:mRNA binding"/>
    <property type="evidence" value="ECO:0007669"/>
    <property type="project" value="EnsemblPlants"/>
</dbReference>
<evidence type="ECO:0000256" key="8">
    <source>
        <dbReference type="ARBA" id="ARBA00022833"/>
    </source>
</evidence>
<accession>A0A0D9UZ79</accession>
<evidence type="ECO:0000256" key="3">
    <source>
        <dbReference type="ARBA" id="ARBA00022737"/>
    </source>
</evidence>
<dbReference type="InterPro" id="IPR014001">
    <property type="entry name" value="Helicase_ATP-bd"/>
</dbReference>
<dbReference type="GO" id="GO:0005524">
    <property type="term" value="F:ATP binding"/>
    <property type="evidence" value="ECO:0007669"/>
    <property type="project" value="UniProtKB-KW"/>
</dbReference>
<keyword evidence="18" id="KW-1185">Reference proteome</keyword>
<dbReference type="GO" id="GO:1990904">
    <property type="term" value="C:ribonucleoprotein complex"/>
    <property type="evidence" value="ECO:0007669"/>
    <property type="project" value="UniProtKB-KW"/>
</dbReference>
<dbReference type="Pfam" id="PF00861">
    <property type="entry name" value="Ribosomal_L18p"/>
    <property type="match status" value="1"/>
</dbReference>
<evidence type="ECO:0000256" key="13">
    <source>
        <dbReference type="PROSITE-ProRule" id="PRU00723"/>
    </source>
</evidence>
<dbReference type="PANTHER" id="PTHR18934">
    <property type="entry name" value="ATP-DEPENDENT RNA HELICASE"/>
    <property type="match status" value="1"/>
</dbReference>
<feature type="domain" description="Helicase C-terminal" evidence="16">
    <location>
        <begin position="260"/>
        <end position="430"/>
    </location>
</feature>
<keyword evidence="4" id="KW-0547">Nucleotide-binding</keyword>
<dbReference type="FunFam" id="3.40.50.300:FF:001477">
    <property type="entry name" value="Zinc finger helicase family protein"/>
    <property type="match status" value="1"/>
</dbReference>
<dbReference type="FunFam" id="3.30.420.100:FF:000005">
    <property type="entry name" value="50S ribosomal protein L18"/>
    <property type="match status" value="1"/>
</dbReference>
<dbReference type="eggNOG" id="KOG1870">
    <property type="taxonomic scope" value="Eukaryota"/>
</dbReference>
<sequence length="1116" mass="125504">MAEEGEDQRGVVGVVEEEAEAARRRPPLAVEALREKIVEKVKENRVTLIVGDTGCGKSSMVPQFLLEENMEPILCTQPRRFAVVTIAQMMAESRKCQVGEEVGYHIGHSNVSNLNSKRSKIVFKTAGVVLEQMRDKGIAALNYKVIILDEIHERSVESDLVLACAKQFMMKKNDLRLVLMSATADITRYKEYFRDIGRGERVEVIAIPSSPHSSIFQRKVLYLEQIVGILKMDSELLSAKYCSGPDATADAGLKPDVYELIHKLLLHIHQNEPDIGKSILVFLPTYYALEQQWIRLLSASSMFKVHILHRSIDTDEALQTMKVSKSCRKVILATNIAESSVTIPGVAYVIDSCRSLQVYWDPIRKTDSAELVWVSKSQADQRKGRTGRTCDGQIYRLVTGPFYNSLNDHEYPAILRLSLREQVLMICCAESRAINDPHVLLQKVLDPPNWDAIEAALESLVQIRALDKPITPRGRHEPTFYGCLLNSLPLSFDASVLALKFGDIGSLHEGILISIMLDIQPLPIIQPFGRQQLCKMYRDNYFEEDLQIGKKEATLVGNLCAFQFWQRMFKDKYHLDCLINVVNTQEPKASNGFLAKPEDEWCAFHNLTPTALNYISEICIPSFLVKINPPMYLQPSEFHHMCLHREVLTLENLNSLPLEAESSHFDAHRRCAATPYVSLTDFGASTVVKMLKTLIKEMKTQSAEEKVVTYRELGYVLPALENEMCVFFLNGSCNRGDTCHFSHSSRARRPTCKYFLTLQGCRNGNSCSFSHDSGSVSSPIISGICSQEDRATSVCCRRLLPAAGDGHILVMNDKSLQFACKLCNYYDPTKIIACTPGLHSFESDSVTKGLKVLQNLSDPSHLLTGGEHKLSVPWTKLRRVFWFADFYSTESISEQIVLKKFFEHIAIKTLSEKLSDLQVIVIMNNTKFVELQVERLARECFLFLGASFMFDEATLGWFSDTPSYPRGMQVSAPVAYIFNMHPPTGIQFGDYASELRKRIPATMVIPPPDRAARVVRFLKPYLLRMHFSNKYVSAQVVHTPTATVACSASSQEKLLRPNMESTRDVAAAAKIGKLLGERLLQKGIPAVAIHMKREQKYHGKVKAVIDSVREAGVKLL</sequence>
<dbReference type="GO" id="GO:0005840">
    <property type="term" value="C:ribosome"/>
    <property type="evidence" value="ECO:0007669"/>
    <property type="project" value="UniProtKB-KW"/>
</dbReference>
<dbReference type="SUPFAM" id="SSF52540">
    <property type="entry name" value="P-loop containing nucleoside triphosphate hydrolases"/>
    <property type="match status" value="1"/>
</dbReference>
<evidence type="ECO:0000259" key="14">
    <source>
        <dbReference type="PROSITE" id="PS50103"/>
    </source>
</evidence>
<keyword evidence="12" id="KW-0687">Ribonucleoprotein</keyword>
<dbReference type="PROSITE" id="PS51192">
    <property type="entry name" value="HELICASE_ATP_BIND_1"/>
    <property type="match status" value="1"/>
</dbReference>
<dbReference type="SMART" id="SM00490">
    <property type="entry name" value="HELICc"/>
    <property type="match status" value="1"/>
</dbReference>
<keyword evidence="11" id="KW-0238">DNA-binding</keyword>
<dbReference type="CDD" id="cd00432">
    <property type="entry name" value="Ribosomal_L18_L5e"/>
    <property type="match status" value="1"/>
</dbReference>
<keyword evidence="9" id="KW-0067">ATP-binding</keyword>
<dbReference type="Proteomes" id="UP000032180">
    <property type="component" value="Chromosome 1"/>
</dbReference>
<dbReference type="Gramene" id="LPERR01G09390.2">
    <property type="protein sequence ID" value="LPERR01G09390.2"/>
    <property type="gene ID" value="LPERR01G09390"/>
</dbReference>
<evidence type="ECO:0000313" key="17">
    <source>
        <dbReference type="EnsemblPlants" id="LPERR01G09390.2"/>
    </source>
</evidence>
<dbReference type="Gene3D" id="1.20.120.1080">
    <property type="match status" value="1"/>
</dbReference>
<dbReference type="GO" id="GO:0004386">
    <property type="term" value="F:helicase activity"/>
    <property type="evidence" value="ECO:0007669"/>
    <property type="project" value="UniProtKB-KW"/>
</dbReference>
<feature type="domain" description="C3H1-type" evidence="14">
    <location>
        <begin position="719"/>
        <end position="746"/>
    </location>
</feature>
<dbReference type="GO" id="GO:0003677">
    <property type="term" value="F:DNA binding"/>
    <property type="evidence" value="ECO:0007669"/>
    <property type="project" value="UniProtKB-KW"/>
</dbReference>
<feature type="zinc finger region" description="C3H1-type" evidence="13">
    <location>
        <begin position="747"/>
        <end position="774"/>
    </location>
</feature>
<reference evidence="17" key="3">
    <citation type="submission" date="2015-04" db="UniProtKB">
        <authorList>
            <consortium name="EnsemblPlants"/>
        </authorList>
    </citation>
    <scope>IDENTIFICATION</scope>
</reference>
<dbReference type="Gene3D" id="4.10.1000.10">
    <property type="entry name" value="Zinc finger, CCCH-type"/>
    <property type="match status" value="1"/>
</dbReference>
<keyword evidence="3" id="KW-0677">Repeat</keyword>
<protein>
    <recommendedName>
        <fullName evidence="19">Zinc finger CCCH domain-containing protein 4</fullName>
    </recommendedName>
</protein>
<evidence type="ECO:0000256" key="10">
    <source>
        <dbReference type="ARBA" id="ARBA00022980"/>
    </source>
</evidence>
<evidence type="ECO:0000256" key="5">
    <source>
        <dbReference type="ARBA" id="ARBA00022771"/>
    </source>
</evidence>
<proteinExistence type="inferred from homology"/>
<reference evidence="18" key="2">
    <citation type="submission" date="2013-12" db="EMBL/GenBank/DDBJ databases">
        <authorList>
            <person name="Yu Y."/>
            <person name="Lee S."/>
            <person name="de Baynast K."/>
            <person name="Wissotski M."/>
            <person name="Liu L."/>
            <person name="Talag J."/>
            <person name="Goicoechea J."/>
            <person name="Angelova A."/>
            <person name="Jetty R."/>
            <person name="Kudrna D."/>
            <person name="Golser W."/>
            <person name="Rivera L."/>
            <person name="Zhang J."/>
            <person name="Wing R."/>
        </authorList>
    </citation>
    <scope>NUCLEOTIDE SEQUENCE</scope>
</reference>
<evidence type="ECO:0000313" key="18">
    <source>
        <dbReference type="Proteomes" id="UP000032180"/>
    </source>
</evidence>
<keyword evidence="2 13" id="KW-0479">Metal-binding</keyword>
<dbReference type="Pfam" id="PF00270">
    <property type="entry name" value="DEAD"/>
    <property type="match status" value="1"/>
</dbReference>
<evidence type="ECO:0000256" key="6">
    <source>
        <dbReference type="ARBA" id="ARBA00022801"/>
    </source>
</evidence>
<dbReference type="Gene3D" id="3.30.420.100">
    <property type="match status" value="1"/>
</dbReference>
<dbReference type="FunFam" id="3.40.50.300:FF:001290">
    <property type="entry name" value="Zinc finger helicase family protein"/>
    <property type="match status" value="1"/>
</dbReference>
<dbReference type="InterPro" id="IPR005484">
    <property type="entry name" value="Ribosomal_uL18_bac/plant/anim"/>
</dbReference>
<dbReference type="Pfam" id="PF18044">
    <property type="entry name" value="zf-CCCH_4"/>
    <property type="match status" value="1"/>
</dbReference>
<feature type="domain" description="C3H1-type" evidence="14">
    <location>
        <begin position="747"/>
        <end position="774"/>
    </location>
</feature>
<feature type="domain" description="Helicase ATP-binding" evidence="15">
    <location>
        <begin position="38"/>
        <end position="202"/>
    </location>
</feature>
<dbReference type="InterPro" id="IPR041367">
    <property type="entry name" value="Znf-CCCH_4"/>
</dbReference>
<dbReference type="InterPro" id="IPR000571">
    <property type="entry name" value="Znf_CCCH"/>
</dbReference>
<dbReference type="FunFam" id="4.10.1000.10:FF:000039">
    <property type="entry name" value="Putative RNA helicase family protein"/>
    <property type="match status" value="1"/>
</dbReference>
<dbReference type="GO" id="GO:0016787">
    <property type="term" value="F:hydrolase activity"/>
    <property type="evidence" value="ECO:0007669"/>
    <property type="project" value="UniProtKB-KW"/>
</dbReference>
<evidence type="ECO:0000256" key="1">
    <source>
        <dbReference type="ARBA" id="ARBA00007116"/>
    </source>
</evidence>
<evidence type="ECO:0000256" key="2">
    <source>
        <dbReference type="ARBA" id="ARBA00022723"/>
    </source>
</evidence>
<organism evidence="17 18">
    <name type="scientific">Leersia perrieri</name>
    <dbReference type="NCBI Taxonomy" id="77586"/>
    <lineage>
        <taxon>Eukaryota</taxon>
        <taxon>Viridiplantae</taxon>
        <taxon>Streptophyta</taxon>
        <taxon>Embryophyta</taxon>
        <taxon>Tracheophyta</taxon>
        <taxon>Spermatophyta</taxon>
        <taxon>Magnoliopsida</taxon>
        <taxon>Liliopsida</taxon>
        <taxon>Poales</taxon>
        <taxon>Poaceae</taxon>
        <taxon>BOP clade</taxon>
        <taxon>Oryzoideae</taxon>
        <taxon>Oryzeae</taxon>
        <taxon>Oryzinae</taxon>
        <taxon>Leersia</taxon>
    </lineage>
</organism>
<dbReference type="PROSITE" id="PS50103">
    <property type="entry name" value="ZF_C3H1"/>
    <property type="match status" value="2"/>
</dbReference>
<dbReference type="Gene3D" id="3.40.50.300">
    <property type="entry name" value="P-loop containing nucleotide triphosphate hydrolases"/>
    <property type="match status" value="2"/>
</dbReference>